<evidence type="ECO:0000313" key="12">
    <source>
        <dbReference type="Proteomes" id="UP000314294"/>
    </source>
</evidence>
<evidence type="ECO:0000256" key="5">
    <source>
        <dbReference type="ARBA" id="ARBA00022723"/>
    </source>
</evidence>
<feature type="region of interest" description="Disordered" evidence="10">
    <location>
        <begin position="91"/>
        <end position="177"/>
    </location>
</feature>
<evidence type="ECO:0000256" key="7">
    <source>
        <dbReference type="ARBA" id="ARBA00022833"/>
    </source>
</evidence>
<name>A0A4Z2H2T9_9TELE</name>
<comment type="caution">
    <text evidence="11">The sequence shown here is derived from an EMBL/GenBank/DDBJ whole genome shotgun (WGS) entry which is preliminary data.</text>
</comment>
<dbReference type="PANTHER" id="PTHR12756:SF41">
    <property type="entry name" value="CYTOSOLIC CARBOXYPEPTIDASE 2"/>
    <property type="match status" value="1"/>
</dbReference>
<reference evidence="11 12" key="1">
    <citation type="submission" date="2019-03" db="EMBL/GenBank/DDBJ databases">
        <title>First draft genome of Liparis tanakae, snailfish: a comprehensive survey of snailfish specific genes.</title>
        <authorList>
            <person name="Kim W."/>
            <person name="Song I."/>
            <person name="Jeong J.-H."/>
            <person name="Kim D."/>
            <person name="Kim S."/>
            <person name="Ryu S."/>
            <person name="Song J.Y."/>
            <person name="Lee S.K."/>
        </authorList>
    </citation>
    <scope>NUCLEOTIDE SEQUENCE [LARGE SCALE GENOMIC DNA]</scope>
    <source>
        <tissue evidence="11">Muscle</tissue>
    </source>
</reference>
<comment type="cofactor">
    <cofactor evidence="1">
        <name>Zn(2+)</name>
        <dbReference type="ChEBI" id="CHEBI:29105"/>
    </cofactor>
</comment>
<dbReference type="GO" id="GO:0004180">
    <property type="term" value="F:carboxypeptidase activity"/>
    <property type="evidence" value="ECO:0007669"/>
    <property type="project" value="UniProtKB-KW"/>
</dbReference>
<dbReference type="GO" id="GO:0005856">
    <property type="term" value="C:cytoskeleton"/>
    <property type="evidence" value="ECO:0007669"/>
    <property type="project" value="UniProtKB-SubCell"/>
</dbReference>
<evidence type="ECO:0000256" key="8">
    <source>
        <dbReference type="ARBA" id="ARBA00023049"/>
    </source>
</evidence>
<evidence type="ECO:0000256" key="1">
    <source>
        <dbReference type="ARBA" id="ARBA00001947"/>
    </source>
</evidence>
<keyword evidence="7" id="KW-0862">Zinc</keyword>
<evidence type="ECO:0000313" key="11">
    <source>
        <dbReference type="EMBL" id="TNN59780.1"/>
    </source>
</evidence>
<dbReference type="EMBL" id="SRLO01000348">
    <property type="protein sequence ID" value="TNN59780.1"/>
    <property type="molecule type" value="Genomic_DNA"/>
</dbReference>
<dbReference type="InterPro" id="IPR050821">
    <property type="entry name" value="Cytosolic_carboxypeptidase"/>
</dbReference>
<keyword evidence="11" id="KW-0121">Carboxypeptidase</keyword>
<evidence type="ECO:0000256" key="2">
    <source>
        <dbReference type="ARBA" id="ARBA00004245"/>
    </source>
</evidence>
<organism evidence="11 12">
    <name type="scientific">Liparis tanakae</name>
    <name type="common">Tanaka's snailfish</name>
    <dbReference type="NCBI Taxonomy" id="230148"/>
    <lineage>
        <taxon>Eukaryota</taxon>
        <taxon>Metazoa</taxon>
        <taxon>Chordata</taxon>
        <taxon>Craniata</taxon>
        <taxon>Vertebrata</taxon>
        <taxon>Euteleostomi</taxon>
        <taxon>Actinopterygii</taxon>
        <taxon>Neopterygii</taxon>
        <taxon>Teleostei</taxon>
        <taxon>Neoteleostei</taxon>
        <taxon>Acanthomorphata</taxon>
        <taxon>Eupercaria</taxon>
        <taxon>Perciformes</taxon>
        <taxon>Cottioidei</taxon>
        <taxon>Cottales</taxon>
        <taxon>Liparidae</taxon>
        <taxon>Liparis</taxon>
    </lineage>
</organism>
<sequence length="346" mass="39161">MWRLGIKNSYTMEATFGGSTLGDRRGTHFTTRDLKSLGFYFCDTLLDYCDPDPSKTIYCLTELAALLTKKVRERLGKDLGTDCNFSLSDLETSTSGSNSSDSDGLPAHLLNQPHTGPPEFPSLFPKQQTPVKKKKKRLRSRKQRNRLRPERVKSTTQPKVLPSGTRDIESELPSEDSVKEIAQETVQERPVGRHRKKWLLNGQIRKAVIPPPASHPGEICQVTVWKGCEPVKLLPISALLPPLSSFIHSNRQHHRCTQTSFSTYKVHAGLLPSLTAPHRSPMRLLSGFSPDRFNAHIYGDRNALRISECFFAPEDSSNSHADMTKRPNEERCKRKVFLYSHCFLFM</sequence>
<dbReference type="GO" id="GO:0008237">
    <property type="term" value="F:metallopeptidase activity"/>
    <property type="evidence" value="ECO:0007669"/>
    <property type="project" value="UniProtKB-KW"/>
</dbReference>
<keyword evidence="4" id="KW-0645">Protease</keyword>
<keyword evidence="6" id="KW-0378">Hydrolase</keyword>
<keyword evidence="12" id="KW-1185">Reference proteome</keyword>
<evidence type="ECO:0000256" key="3">
    <source>
        <dbReference type="ARBA" id="ARBA00022490"/>
    </source>
</evidence>
<dbReference type="OrthoDB" id="10253041at2759"/>
<keyword evidence="3" id="KW-0963">Cytoplasm</keyword>
<accession>A0A4Z2H2T9</accession>
<gene>
    <name evidence="11" type="primary">zte25</name>
    <name evidence="11" type="ORF">EYF80_029965</name>
</gene>
<protein>
    <submittedName>
        <fullName evidence="11">Cytosolic carboxypeptidase 2</fullName>
    </submittedName>
</protein>
<dbReference type="GO" id="GO:0046872">
    <property type="term" value="F:metal ion binding"/>
    <property type="evidence" value="ECO:0007669"/>
    <property type="project" value="UniProtKB-KW"/>
</dbReference>
<keyword evidence="9" id="KW-0206">Cytoskeleton</keyword>
<evidence type="ECO:0000256" key="9">
    <source>
        <dbReference type="ARBA" id="ARBA00023212"/>
    </source>
</evidence>
<feature type="compositionally biased region" description="Low complexity" evidence="10">
    <location>
        <begin position="91"/>
        <end position="105"/>
    </location>
</feature>
<dbReference type="PANTHER" id="PTHR12756">
    <property type="entry name" value="CYTOSOLIC CARBOXYPEPTIDASE"/>
    <property type="match status" value="1"/>
</dbReference>
<evidence type="ECO:0000256" key="4">
    <source>
        <dbReference type="ARBA" id="ARBA00022670"/>
    </source>
</evidence>
<proteinExistence type="predicted"/>
<feature type="compositionally biased region" description="Basic residues" evidence="10">
    <location>
        <begin position="131"/>
        <end position="146"/>
    </location>
</feature>
<keyword evidence="8" id="KW-0482">Metalloprotease</keyword>
<dbReference type="GO" id="GO:0006508">
    <property type="term" value="P:proteolysis"/>
    <property type="evidence" value="ECO:0007669"/>
    <property type="project" value="UniProtKB-KW"/>
</dbReference>
<keyword evidence="5" id="KW-0479">Metal-binding</keyword>
<dbReference type="AlphaFoldDB" id="A0A4Z2H2T9"/>
<dbReference type="Proteomes" id="UP000314294">
    <property type="component" value="Unassembled WGS sequence"/>
</dbReference>
<evidence type="ECO:0000256" key="10">
    <source>
        <dbReference type="SAM" id="MobiDB-lite"/>
    </source>
</evidence>
<comment type="subcellular location">
    <subcellularLocation>
        <location evidence="2">Cytoplasm</location>
        <location evidence="2">Cytoskeleton</location>
    </subcellularLocation>
</comment>
<evidence type="ECO:0000256" key="6">
    <source>
        <dbReference type="ARBA" id="ARBA00022801"/>
    </source>
</evidence>